<dbReference type="AlphaFoldDB" id="J8TRI1"/>
<evidence type="ECO:0000313" key="1">
    <source>
        <dbReference type="EMBL" id="EJT70286.1"/>
    </source>
</evidence>
<proteinExistence type="predicted"/>
<dbReference type="EMBL" id="GL385402">
    <property type="protein sequence ID" value="EJT70286.1"/>
    <property type="molecule type" value="Genomic_DNA"/>
</dbReference>
<keyword evidence="3" id="KW-1185">Reference proteome</keyword>
<dbReference type="Proteomes" id="UP000006039">
    <property type="component" value="Unassembled WGS sequence"/>
</dbReference>
<dbReference type="GeneID" id="20352917"/>
<dbReference type="EnsemblFungi" id="EJT70286">
    <property type="protein sequence ID" value="EJT70286"/>
    <property type="gene ID" value="GGTG_12459"/>
</dbReference>
<dbReference type="RefSeq" id="XP_009228620.1">
    <property type="nucleotide sequence ID" value="XM_009230356.1"/>
</dbReference>
<reference evidence="3" key="1">
    <citation type="submission" date="2010-07" db="EMBL/GenBank/DDBJ databases">
        <title>The genome sequence of Gaeumannomyces graminis var. tritici strain R3-111a-1.</title>
        <authorList>
            <consortium name="The Broad Institute Genome Sequencing Platform"/>
            <person name="Ma L.-J."/>
            <person name="Dead R."/>
            <person name="Young S."/>
            <person name="Zeng Q."/>
            <person name="Koehrsen M."/>
            <person name="Alvarado L."/>
            <person name="Berlin A."/>
            <person name="Chapman S.B."/>
            <person name="Chen Z."/>
            <person name="Freedman E."/>
            <person name="Gellesch M."/>
            <person name="Goldberg J."/>
            <person name="Griggs A."/>
            <person name="Gujja S."/>
            <person name="Heilman E.R."/>
            <person name="Heiman D."/>
            <person name="Hepburn T."/>
            <person name="Howarth C."/>
            <person name="Jen D."/>
            <person name="Larson L."/>
            <person name="Mehta T."/>
            <person name="Neiman D."/>
            <person name="Pearson M."/>
            <person name="Roberts A."/>
            <person name="Saif S."/>
            <person name="Shea T."/>
            <person name="Shenoy N."/>
            <person name="Sisk P."/>
            <person name="Stolte C."/>
            <person name="Sykes S."/>
            <person name="Walk T."/>
            <person name="White J."/>
            <person name="Yandava C."/>
            <person name="Haas B."/>
            <person name="Nusbaum C."/>
            <person name="Birren B."/>
        </authorList>
    </citation>
    <scope>NUCLEOTIDE SEQUENCE [LARGE SCALE GENOMIC DNA]</scope>
    <source>
        <strain evidence="3">R3-111a-1</strain>
    </source>
</reference>
<evidence type="ECO:0000313" key="2">
    <source>
        <dbReference type="EnsemblFungi" id="EJT70286"/>
    </source>
</evidence>
<dbReference type="VEuPathDB" id="FungiDB:GGTG_12459"/>
<gene>
    <name evidence="2" type="primary">20352917</name>
    <name evidence="1" type="ORF">GGTG_12459</name>
</gene>
<reference evidence="2" key="5">
    <citation type="submission" date="2018-04" db="UniProtKB">
        <authorList>
            <consortium name="EnsemblFungi"/>
        </authorList>
    </citation>
    <scope>IDENTIFICATION</scope>
    <source>
        <strain evidence="2">R3-111a-1</strain>
    </source>
</reference>
<reference evidence="1" key="3">
    <citation type="submission" date="2010-09" db="EMBL/GenBank/DDBJ databases">
        <title>Annotation of Gaeumannomyces graminis var. tritici R3-111a-1.</title>
        <authorList>
            <consortium name="The Broad Institute Genome Sequencing Platform"/>
            <person name="Ma L.-J."/>
            <person name="Dead R."/>
            <person name="Young S.K."/>
            <person name="Zeng Q."/>
            <person name="Gargeya S."/>
            <person name="Fitzgerald M."/>
            <person name="Haas B."/>
            <person name="Abouelleil A."/>
            <person name="Alvarado L."/>
            <person name="Arachchi H.M."/>
            <person name="Berlin A."/>
            <person name="Brown A."/>
            <person name="Chapman S.B."/>
            <person name="Chen Z."/>
            <person name="Dunbar C."/>
            <person name="Freedman E."/>
            <person name="Gearin G."/>
            <person name="Gellesch M."/>
            <person name="Goldberg J."/>
            <person name="Griggs A."/>
            <person name="Gujja S."/>
            <person name="Heiman D."/>
            <person name="Howarth C."/>
            <person name="Larson L."/>
            <person name="Lui A."/>
            <person name="MacDonald P.J.P."/>
            <person name="Mehta T."/>
            <person name="Montmayeur A."/>
            <person name="Murphy C."/>
            <person name="Neiman D."/>
            <person name="Pearson M."/>
            <person name="Priest M."/>
            <person name="Roberts A."/>
            <person name="Saif S."/>
            <person name="Shea T."/>
            <person name="Shenoy N."/>
            <person name="Sisk P."/>
            <person name="Stolte C."/>
            <person name="Sykes S."/>
            <person name="Yandava C."/>
            <person name="Wortman J."/>
            <person name="Nusbaum C."/>
            <person name="Birren B."/>
        </authorList>
    </citation>
    <scope>NUCLEOTIDE SEQUENCE</scope>
    <source>
        <strain evidence="1">R3-111a-1</strain>
    </source>
</reference>
<feature type="non-terminal residue" evidence="1">
    <location>
        <position position="86"/>
    </location>
</feature>
<reference evidence="2" key="4">
    <citation type="journal article" date="2015" name="G3 (Bethesda)">
        <title>Genome sequences of three phytopathogenic species of the Magnaporthaceae family of fungi.</title>
        <authorList>
            <person name="Okagaki L.H."/>
            <person name="Nunes C.C."/>
            <person name="Sailsbery J."/>
            <person name="Clay B."/>
            <person name="Brown D."/>
            <person name="John T."/>
            <person name="Oh Y."/>
            <person name="Young N."/>
            <person name="Fitzgerald M."/>
            <person name="Haas B.J."/>
            <person name="Zeng Q."/>
            <person name="Young S."/>
            <person name="Adiconis X."/>
            <person name="Fan L."/>
            <person name="Levin J.Z."/>
            <person name="Mitchell T.K."/>
            <person name="Okubara P.A."/>
            <person name="Farman M.L."/>
            <person name="Kohn L.M."/>
            <person name="Birren B."/>
            <person name="Ma L.-J."/>
            <person name="Dean R.A."/>
        </authorList>
    </citation>
    <scope>NUCLEOTIDE SEQUENCE</scope>
    <source>
        <strain evidence="2">R3-111a-1</strain>
    </source>
</reference>
<organism evidence="1">
    <name type="scientific">Gaeumannomyces tritici (strain R3-111a-1)</name>
    <name type="common">Wheat and barley take-all root rot fungus</name>
    <name type="synonym">Gaeumannomyces graminis var. tritici</name>
    <dbReference type="NCBI Taxonomy" id="644352"/>
    <lineage>
        <taxon>Eukaryota</taxon>
        <taxon>Fungi</taxon>
        <taxon>Dikarya</taxon>
        <taxon>Ascomycota</taxon>
        <taxon>Pezizomycotina</taxon>
        <taxon>Sordariomycetes</taxon>
        <taxon>Sordariomycetidae</taxon>
        <taxon>Magnaporthales</taxon>
        <taxon>Magnaporthaceae</taxon>
        <taxon>Gaeumannomyces</taxon>
    </lineage>
</organism>
<protein>
    <submittedName>
        <fullName evidence="1 2">Uncharacterized protein</fullName>
    </submittedName>
</protein>
<name>J8TRI1_GAET3</name>
<evidence type="ECO:0000313" key="3">
    <source>
        <dbReference type="Proteomes" id="UP000006039"/>
    </source>
</evidence>
<accession>J8TRI1</accession>
<sequence>IYLHLIKPNFTFLFYSELFAEKTLPIRCRTLLNTGSGLIIMHGITLLKLNPNASNLLRNRLKNDDNEFNPANIRMLSAPNFMLFCK</sequence>
<reference evidence="1" key="2">
    <citation type="submission" date="2010-07" db="EMBL/GenBank/DDBJ databases">
        <authorList>
            <consortium name="The Broad Institute Genome Sequencing Platform"/>
            <consortium name="Broad Institute Genome Sequencing Center for Infectious Disease"/>
            <person name="Ma L.-J."/>
            <person name="Dead R."/>
            <person name="Young S."/>
            <person name="Zeng Q."/>
            <person name="Koehrsen M."/>
            <person name="Alvarado L."/>
            <person name="Berlin A."/>
            <person name="Chapman S.B."/>
            <person name="Chen Z."/>
            <person name="Freedman E."/>
            <person name="Gellesch M."/>
            <person name="Goldberg J."/>
            <person name="Griggs A."/>
            <person name="Gujja S."/>
            <person name="Heilman E.R."/>
            <person name="Heiman D."/>
            <person name="Hepburn T."/>
            <person name="Howarth C."/>
            <person name="Jen D."/>
            <person name="Larson L."/>
            <person name="Mehta T."/>
            <person name="Neiman D."/>
            <person name="Pearson M."/>
            <person name="Roberts A."/>
            <person name="Saif S."/>
            <person name="Shea T."/>
            <person name="Shenoy N."/>
            <person name="Sisk P."/>
            <person name="Stolte C."/>
            <person name="Sykes S."/>
            <person name="Walk T."/>
            <person name="White J."/>
            <person name="Yandava C."/>
            <person name="Haas B."/>
            <person name="Nusbaum C."/>
            <person name="Birren B."/>
        </authorList>
    </citation>
    <scope>NUCLEOTIDE SEQUENCE</scope>
    <source>
        <strain evidence="1">R3-111a-1</strain>
    </source>
</reference>